<dbReference type="AlphaFoldDB" id="S5M032"/>
<dbReference type="HOGENOM" id="CLU_012312_1_0_14"/>
<dbReference type="eggNOG" id="COG1264">
    <property type="taxonomic scope" value="Bacteria"/>
</dbReference>
<dbReference type="PATRIC" id="fig|1276220.3.peg.774"/>
<evidence type="ECO:0000256" key="6">
    <source>
        <dbReference type="ARBA" id="ARBA00022683"/>
    </source>
</evidence>
<dbReference type="GO" id="GO:0090563">
    <property type="term" value="F:protein-phosphocysteine-sugar phosphotransferase activity"/>
    <property type="evidence" value="ECO:0007669"/>
    <property type="project" value="TreeGrafter"/>
</dbReference>
<dbReference type="GO" id="GO:0009401">
    <property type="term" value="P:phosphoenolpyruvate-dependent sugar phosphotransferase system"/>
    <property type="evidence" value="ECO:0007669"/>
    <property type="project" value="UniProtKB-KW"/>
</dbReference>
<keyword evidence="8" id="KW-0418">Kinase</keyword>
<evidence type="ECO:0000256" key="8">
    <source>
        <dbReference type="ARBA" id="ARBA00022777"/>
    </source>
</evidence>
<feature type="transmembrane region" description="Helical" evidence="12">
    <location>
        <begin position="481"/>
        <end position="501"/>
    </location>
</feature>
<dbReference type="STRING" id="1276220.STAIW_v1c07580"/>
<dbReference type="EMBL" id="CP005074">
    <property type="protein sequence ID" value="AGR41362.1"/>
    <property type="molecule type" value="Genomic_DNA"/>
</dbReference>
<organism evidence="15 16">
    <name type="scientific">Spiroplasma taiwanense CT-1</name>
    <dbReference type="NCBI Taxonomy" id="1276220"/>
    <lineage>
        <taxon>Bacteria</taxon>
        <taxon>Bacillati</taxon>
        <taxon>Mycoplasmatota</taxon>
        <taxon>Mollicutes</taxon>
        <taxon>Entomoplasmatales</taxon>
        <taxon>Spiroplasmataceae</taxon>
        <taxon>Spiroplasma</taxon>
    </lineage>
</organism>
<dbReference type="Proteomes" id="UP000014984">
    <property type="component" value="Chromosome"/>
</dbReference>
<dbReference type="InterPro" id="IPR013013">
    <property type="entry name" value="PTS_EIIC_1"/>
</dbReference>
<evidence type="ECO:0000256" key="2">
    <source>
        <dbReference type="ARBA" id="ARBA00022448"/>
    </source>
</evidence>
<evidence type="ECO:0000256" key="3">
    <source>
        <dbReference type="ARBA" id="ARBA00022475"/>
    </source>
</evidence>
<evidence type="ECO:0000256" key="4">
    <source>
        <dbReference type="ARBA" id="ARBA00022597"/>
    </source>
</evidence>
<dbReference type="Pfam" id="PF02378">
    <property type="entry name" value="PTS_EIIC"/>
    <property type="match status" value="1"/>
</dbReference>
<evidence type="ECO:0000256" key="12">
    <source>
        <dbReference type="SAM" id="Phobius"/>
    </source>
</evidence>
<feature type="transmembrane region" description="Helical" evidence="12">
    <location>
        <begin position="42"/>
        <end position="59"/>
    </location>
</feature>
<evidence type="ECO:0000259" key="14">
    <source>
        <dbReference type="PROSITE" id="PS51103"/>
    </source>
</evidence>
<dbReference type="PROSITE" id="PS01035">
    <property type="entry name" value="PTS_EIIB_TYPE_1_CYS"/>
    <property type="match status" value="1"/>
</dbReference>
<dbReference type="InterPro" id="IPR018113">
    <property type="entry name" value="PTrfase_EIIB_Cys"/>
</dbReference>
<keyword evidence="3" id="KW-1003">Cell membrane</keyword>
<dbReference type="InterPro" id="IPR036878">
    <property type="entry name" value="Glu_permease_IIB"/>
</dbReference>
<keyword evidence="9 12" id="KW-1133">Transmembrane helix</keyword>
<evidence type="ECO:0000313" key="16">
    <source>
        <dbReference type="Proteomes" id="UP000014984"/>
    </source>
</evidence>
<dbReference type="InterPro" id="IPR001996">
    <property type="entry name" value="PTS_IIB_1"/>
</dbReference>
<keyword evidence="5" id="KW-0808">Transferase</keyword>
<keyword evidence="7 12" id="KW-0812">Transmembrane</keyword>
<keyword evidence="10 12" id="KW-0472">Membrane</keyword>
<evidence type="ECO:0000256" key="10">
    <source>
        <dbReference type="ARBA" id="ARBA00023136"/>
    </source>
</evidence>
<dbReference type="InterPro" id="IPR003352">
    <property type="entry name" value="PTS_EIIC"/>
</dbReference>
<feature type="transmembrane region" description="Helical" evidence="12">
    <location>
        <begin position="427"/>
        <end position="444"/>
    </location>
</feature>
<accession>S5M032</accession>
<dbReference type="PANTHER" id="PTHR30009">
    <property type="entry name" value="CYTOCHROME C-TYPE SYNTHESIS PROTEIN AND PTS TRANSMEMBRANE COMPONENT"/>
    <property type="match status" value="1"/>
</dbReference>
<sequence length="659" mass="72868">MNMLSKKEKKVKTVDSEKPLNKAGNNHWNNFLVKLQGLGKSLMFPIALLPFAALLNRFGSLAMELNVEHQYNAGWWIGFILQKPGSTIFDNLPLFFAIGTAFGLLKDQRGEAALVGAAFYLILTTFLGENGLPKLFYDNTITFDYFAKNTEGNWEVAGKLSSLFYVPNYGMVNDKLQIIGGTYILNIGVLGGIVAGCLSAWSYNKFKNIKLPKTLSFFGGRRFVPMVIMVASVPVAFLFAIIWPWFQYGLISFGKLVSSGDSWAVPGAFLYGLLNRLVQPTGLHHIINTFLWFQMPIEGYIVDFNGHIVLWNKMTSEALLNANGGLSDFGQNMLQEIANKMFNSTPITGENFKEYFAIRQGIIPTGVLLNQTTSGLPSFTIFGDINAFQKSMISGNFQTGYFPMFWGGLPGAAIAMIMCAKKERRREVATFLGGVAIVAALTGIDEPLVFSFIFVGPVLWVVNAVYTSIFAAIAIAMHLHIGFGFSGGFIDYIISFANSWGMSKYEGLVNGGTYGVLSNPLWMFALAALAFPAYYFTFSIIIKKMNIKTPGRDDENETIGDVNSNKSLVKGKAKNSNEKYENLANAIIEIVKMDNFIKVDNCSTRLRLTVKDNKTDINDDKLKALGIYGIKRLGDQGLQLIIETDVEHVANIVHEKTGK</sequence>
<dbReference type="eggNOG" id="COG1263">
    <property type="taxonomic scope" value="Bacteria"/>
</dbReference>
<name>S5M032_9MOLU</name>
<comment type="subcellular location">
    <subcellularLocation>
        <location evidence="1">Cell membrane</location>
        <topology evidence="1">Multi-pass membrane protein</topology>
    </subcellularLocation>
</comment>
<keyword evidence="16" id="KW-1185">Reference proteome</keyword>
<feature type="transmembrane region" description="Helical" evidence="12">
    <location>
        <begin position="401"/>
        <end position="420"/>
    </location>
</feature>
<dbReference type="SUPFAM" id="SSF55604">
    <property type="entry name" value="Glucose permease domain IIB"/>
    <property type="match status" value="1"/>
</dbReference>
<dbReference type="GO" id="GO:0015764">
    <property type="term" value="P:N-acetylglucosamine transport"/>
    <property type="evidence" value="ECO:0007669"/>
    <property type="project" value="TreeGrafter"/>
</dbReference>
<feature type="transmembrane region" description="Helical" evidence="12">
    <location>
        <begin position="450"/>
        <end position="474"/>
    </location>
</feature>
<feature type="transmembrane region" description="Helical" evidence="12">
    <location>
        <begin position="112"/>
        <end position="128"/>
    </location>
</feature>
<dbReference type="PROSITE" id="PS51103">
    <property type="entry name" value="PTS_EIIC_TYPE_1"/>
    <property type="match status" value="1"/>
</dbReference>
<dbReference type="InterPro" id="IPR050429">
    <property type="entry name" value="PTS_Glucose_EIICBA"/>
</dbReference>
<evidence type="ECO:0000256" key="5">
    <source>
        <dbReference type="ARBA" id="ARBA00022679"/>
    </source>
</evidence>
<feature type="transmembrane region" description="Helical" evidence="12">
    <location>
        <begin position="88"/>
        <end position="105"/>
    </location>
</feature>
<evidence type="ECO:0000256" key="11">
    <source>
        <dbReference type="PROSITE-ProRule" id="PRU00421"/>
    </source>
</evidence>
<dbReference type="PANTHER" id="PTHR30009:SF4">
    <property type="entry name" value="PTS SYSTEM N-ACETYLGLUCOSAMINE-SPECIFIC EIICBA COMPONENT"/>
    <property type="match status" value="1"/>
</dbReference>
<dbReference type="KEGG" id="stai:STAIW_v1c07580"/>
<dbReference type="GO" id="GO:0008982">
    <property type="term" value="F:protein-N(PI)-phosphohistidine-sugar phosphotransferase activity"/>
    <property type="evidence" value="ECO:0007669"/>
    <property type="project" value="InterPro"/>
</dbReference>
<protein>
    <submittedName>
        <fullName evidence="15">PTS system N-acetylglucosamine-specific IIBC component</fullName>
    </submittedName>
</protein>
<evidence type="ECO:0000256" key="1">
    <source>
        <dbReference type="ARBA" id="ARBA00004651"/>
    </source>
</evidence>
<keyword evidence="2" id="KW-0813">Transport</keyword>
<keyword evidence="4" id="KW-0762">Sugar transport</keyword>
<dbReference type="Pfam" id="PF00367">
    <property type="entry name" value="PTS_EIIB"/>
    <property type="match status" value="1"/>
</dbReference>
<dbReference type="OrthoDB" id="9764327at2"/>
<evidence type="ECO:0000259" key="13">
    <source>
        <dbReference type="PROSITE" id="PS51098"/>
    </source>
</evidence>
<dbReference type="PROSITE" id="PS51098">
    <property type="entry name" value="PTS_EIIB_TYPE_1"/>
    <property type="match status" value="1"/>
</dbReference>
<dbReference type="GO" id="GO:0016301">
    <property type="term" value="F:kinase activity"/>
    <property type="evidence" value="ECO:0007669"/>
    <property type="project" value="UniProtKB-KW"/>
</dbReference>
<feature type="domain" description="PTS EIIC type-1" evidence="14">
    <location>
        <begin position="29"/>
        <end position="554"/>
    </location>
</feature>
<feature type="transmembrane region" description="Helical" evidence="12">
    <location>
        <begin position="521"/>
        <end position="542"/>
    </location>
</feature>
<dbReference type="GO" id="GO:0005886">
    <property type="term" value="C:plasma membrane"/>
    <property type="evidence" value="ECO:0007669"/>
    <property type="project" value="UniProtKB-SubCell"/>
</dbReference>
<evidence type="ECO:0000313" key="15">
    <source>
        <dbReference type="EMBL" id="AGR41362.1"/>
    </source>
</evidence>
<feature type="domain" description="PTS EIIB type-1" evidence="13">
    <location>
        <begin position="580"/>
        <end position="659"/>
    </location>
</feature>
<feature type="transmembrane region" description="Helical" evidence="12">
    <location>
        <begin position="183"/>
        <end position="203"/>
    </location>
</feature>
<feature type="active site" description="Phosphocysteine intermediate; for EIIB activity" evidence="11">
    <location>
        <position position="602"/>
    </location>
</feature>
<keyword evidence="6" id="KW-0598">Phosphotransferase system</keyword>
<dbReference type="Gene3D" id="3.30.1360.60">
    <property type="entry name" value="Glucose permease domain IIB"/>
    <property type="match status" value="1"/>
</dbReference>
<proteinExistence type="predicted"/>
<reference evidence="15 16" key="1">
    <citation type="journal article" date="2013" name="Genome Biol. Evol.">
        <title>Comparison of metabolic capacities and inference of gene content evolution in mosquito-associated Spiroplasma diminutum and S. taiwanense.</title>
        <authorList>
            <person name="Lo W.S."/>
            <person name="Ku C."/>
            <person name="Chen L.L."/>
            <person name="Chang T.H."/>
            <person name="Kuo C.H."/>
        </authorList>
    </citation>
    <scope>NUCLEOTIDE SEQUENCE [LARGE SCALE GENOMIC DNA]</scope>
    <source>
        <strain evidence="15">CT-1</strain>
    </source>
</reference>
<gene>
    <name evidence="15" type="primary">nagE</name>
    <name evidence="15" type="ORF">STAIW_v1c07580</name>
</gene>
<feature type="transmembrane region" description="Helical" evidence="12">
    <location>
        <begin position="223"/>
        <end position="246"/>
    </location>
</feature>
<evidence type="ECO:0000256" key="7">
    <source>
        <dbReference type="ARBA" id="ARBA00022692"/>
    </source>
</evidence>
<evidence type="ECO:0000256" key="9">
    <source>
        <dbReference type="ARBA" id="ARBA00022989"/>
    </source>
</evidence>